<proteinExistence type="predicted"/>
<evidence type="ECO:0000313" key="3">
    <source>
        <dbReference type="Proteomes" id="UP000677305"/>
    </source>
</evidence>
<evidence type="ECO:0000259" key="1">
    <source>
        <dbReference type="Pfam" id="PF03551"/>
    </source>
</evidence>
<reference evidence="2 3" key="1">
    <citation type="submission" date="2020-07" db="EMBL/GenBank/DDBJ databases">
        <title>Vallitalea guaymasensis genome.</title>
        <authorList>
            <person name="Postec A."/>
        </authorList>
    </citation>
    <scope>NUCLEOTIDE SEQUENCE [LARGE SCALE GENOMIC DNA]</scope>
    <source>
        <strain evidence="2 3">Ra1766G1</strain>
    </source>
</reference>
<gene>
    <name evidence="2" type="ORF">HYG85_19230</name>
</gene>
<dbReference type="SUPFAM" id="SSF46785">
    <property type="entry name" value="Winged helix' DNA-binding domain"/>
    <property type="match status" value="1"/>
</dbReference>
<feature type="domain" description="Transcription regulator PadR N-terminal" evidence="1">
    <location>
        <begin position="24"/>
        <end position="86"/>
    </location>
</feature>
<protein>
    <submittedName>
        <fullName evidence="2">Helix-turn-helix transcriptional regulator</fullName>
    </submittedName>
</protein>
<dbReference type="InterPro" id="IPR036390">
    <property type="entry name" value="WH_DNA-bd_sf"/>
</dbReference>
<dbReference type="EMBL" id="CP058561">
    <property type="protein sequence ID" value="QUH30934.1"/>
    <property type="molecule type" value="Genomic_DNA"/>
</dbReference>
<evidence type="ECO:0000313" key="2">
    <source>
        <dbReference type="EMBL" id="QUH30934.1"/>
    </source>
</evidence>
<dbReference type="AlphaFoldDB" id="A0A8J8MDN7"/>
<dbReference type="Pfam" id="PF03551">
    <property type="entry name" value="PadR"/>
    <property type="match status" value="1"/>
</dbReference>
<dbReference type="PANTHER" id="PTHR33169">
    <property type="entry name" value="PADR-FAMILY TRANSCRIPTIONAL REGULATOR"/>
    <property type="match status" value="1"/>
</dbReference>
<dbReference type="InterPro" id="IPR036388">
    <property type="entry name" value="WH-like_DNA-bd_sf"/>
</dbReference>
<dbReference type="Gene3D" id="1.10.10.10">
    <property type="entry name" value="Winged helix-like DNA-binding domain superfamily/Winged helix DNA-binding domain"/>
    <property type="match status" value="1"/>
</dbReference>
<dbReference type="RefSeq" id="WP_212691041.1">
    <property type="nucleotide sequence ID" value="NZ_CP058561.1"/>
</dbReference>
<dbReference type="Proteomes" id="UP000677305">
    <property type="component" value="Chromosome"/>
</dbReference>
<sequence>MDSNIKKFSPLTEATYYILLALVEPLHGYGIIKKVEEMSNGRVQLAAGTLYGAIKTLLENDLIILIGEDKENKRRKLYQMTEDGRILMNYEIKRLQEMVNNGLQEIGGQL</sequence>
<accession>A0A8J8MDN7</accession>
<keyword evidence="3" id="KW-1185">Reference proteome</keyword>
<dbReference type="KEGG" id="vgu:HYG85_19230"/>
<organism evidence="2 3">
    <name type="scientific">Vallitalea guaymasensis</name>
    <dbReference type="NCBI Taxonomy" id="1185412"/>
    <lineage>
        <taxon>Bacteria</taxon>
        <taxon>Bacillati</taxon>
        <taxon>Bacillota</taxon>
        <taxon>Clostridia</taxon>
        <taxon>Lachnospirales</taxon>
        <taxon>Vallitaleaceae</taxon>
        <taxon>Vallitalea</taxon>
    </lineage>
</organism>
<dbReference type="InterPro" id="IPR005149">
    <property type="entry name" value="Tscrpt_reg_PadR_N"/>
</dbReference>
<name>A0A8J8MDN7_9FIRM</name>
<dbReference type="PANTHER" id="PTHR33169:SF13">
    <property type="entry name" value="PADR-FAMILY TRANSCRIPTIONAL REGULATOR"/>
    <property type="match status" value="1"/>
</dbReference>
<dbReference type="InterPro" id="IPR052509">
    <property type="entry name" value="Metal_resp_DNA-bind_regulator"/>
</dbReference>